<gene>
    <name evidence="1" type="ORF">CSSPTR1EN2_LOCUS800</name>
</gene>
<protein>
    <submittedName>
        <fullName evidence="1">Uncharacterized protein</fullName>
    </submittedName>
</protein>
<keyword evidence="2" id="KW-1185">Reference proteome</keyword>
<dbReference type="EMBL" id="OZ019893">
    <property type="protein sequence ID" value="CAK9190258.1"/>
    <property type="molecule type" value="Genomic_DNA"/>
</dbReference>
<evidence type="ECO:0000313" key="2">
    <source>
        <dbReference type="Proteomes" id="UP001497512"/>
    </source>
</evidence>
<sequence>MQASTKLHSVFFQRIIVTVEYKAIVPPYYSTPTTTLSLSSFELMLQCSIWFGSQHFFVGCVVWRQEFLRNGCIYYNNSWNNFLNARKRKKSSTNSSIRTISKRLKKKILLFINVSFWKFILTCVSKCGCLFQKLRVFIL</sequence>
<accession>A0ABP0T9E7</accession>
<evidence type="ECO:0000313" key="1">
    <source>
        <dbReference type="EMBL" id="CAK9190258.1"/>
    </source>
</evidence>
<proteinExistence type="predicted"/>
<reference evidence="1 2" key="1">
    <citation type="submission" date="2024-02" db="EMBL/GenBank/DDBJ databases">
        <authorList>
            <consortium name="ELIXIR-Norway"/>
            <consortium name="Elixir Norway"/>
        </authorList>
    </citation>
    <scope>NUCLEOTIDE SEQUENCE [LARGE SCALE GENOMIC DNA]</scope>
</reference>
<organism evidence="1 2">
    <name type="scientific">Sphagnum troendelagicum</name>
    <dbReference type="NCBI Taxonomy" id="128251"/>
    <lineage>
        <taxon>Eukaryota</taxon>
        <taxon>Viridiplantae</taxon>
        <taxon>Streptophyta</taxon>
        <taxon>Embryophyta</taxon>
        <taxon>Bryophyta</taxon>
        <taxon>Sphagnophytina</taxon>
        <taxon>Sphagnopsida</taxon>
        <taxon>Sphagnales</taxon>
        <taxon>Sphagnaceae</taxon>
        <taxon>Sphagnum</taxon>
    </lineage>
</organism>
<name>A0ABP0T9E7_9BRYO</name>
<dbReference type="Proteomes" id="UP001497512">
    <property type="component" value="Chromosome 1"/>
</dbReference>